<organism evidence="2 3">
    <name type="scientific">Coemansia erecta</name>
    <dbReference type="NCBI Taxonomy" id="147472"/>
    <lineage>
        <taxon>Eukaryota</taxon>
        <taxon>Fungi</taxon>
        <taxon>Fungi incertae sedis</taxon>
        <taxon>Zoopagomycota</taxon>
        <taxon>Kickxellomycotina</taxon>
        <taxon>Kickxellomycetes</taxon>
        <taxon>Kickxellales</taxon>
        <taxon>Kickxellaceae</taxon>
        <taxon>Coemansia</taxon>
    </lineage>
</organism>
<dbReference type="PANTHER" id="PTHR11360:SF284">
    <property type="entry name" value="EG:103B4.3 PROTEIN-RELATED"/>
    <property type="match status" value="1"/>
</dbReference>
<keyword evidence="1" id="KW-1133">Transmembrane helix</keyword>
<dbReference type="Gene3D" id="1.20.1250.20">
    <property type="entry name" value="MFS general substrate transporter like domains"/>
    <property type="match status" value="1"/>
</dbReference>
<evidence type="ECO:0008006" key="4">
    <source>
        <dbReference type="Google" id="ProtNLM"/>
    </source>
</evidence>
<name>A0A9W7Y1N3_9FUNG</name>
<evidence type="ECO:0000313" key="2">
    <source>
        <dbReference type="EMBL" id="KAJ1721905.1"/>
    </source>
</evidence>
<dbReference type="Proteomes" id="UP001149813">
    <property type="component" value="Unassembled WGS sequence"/>
</dbReference>
<keyword evidence="1" id="KW-0472">Membrane</keyword>
<protein>
    <recommendedName>
        <fullName evidence="4">MFS general substrate transporter</fullName>
    </recommendedName>
</protein>
<accession>A0A9W7Y1N3</accession>
<proteinExistence type="predicted"/>
<evidence type="ECO:0000313" key="3">
    <source>
        <dbReference type="Proteomes" id="UP001149813"/>
    </source>
</evidence>
<dbReference type="EMBL" id="JANBOJ010000142">
    <property type="protein sequence ID" value="KAJ1721905.1"/>
    <property type="molecule type" value="Genomic_DNA"/>
</dbReference>
<dbReference type="OrthoDB" id="2213137at2759"/>
<feature type="transmembrane region" description="Helical" evidence="1">
    <location>
        <begin position="59"/>
        <end position="77"/>
    </location>
</feature>
<dbReference type="PANTHER" id="PTHR11360">
    <property type="entry name" value="MONOCARBOXYLATE TRANSPORTER"/>
    <property type="match status" value="1"/>
</dbReference>
<dbReference type="InterPro" id="IPR050327">
    <property type="entry name" value="Proton-linked_MCT"/>
</dbReference>
<comment type="caution">
    <text evidence="2">The sequence shown here is derived from an EMBL/GenBank/DDBJ whole genome shotgun (WGS) entry which is preliminary data.</text>
</comment>
<evidence type="ECO:0000256" key="1">
    <source>
        <dbReference type="SAM" id="Phobius"/>
    </source>
</evidence>
<sequence>MFFLGPTNSYVVYLQEYHTHIFPTTPTTTLSWIGCLQFGTQSMLAIGAGILVKRFDVRLVVAFGCMLSGVSLLVASACKSPIAPLFTQGFLLGIGGSCIQVPAVSLPGQ</sequence>
<keyword evidence="3" id="KW-1185">Reference proteome</keyword>
<dbReference type="InterPro" id="IPR036259">
    <property type="entry name" value="MFS_trans_sf"/>
</dbReference>
<dbReference type="AlphaFoldDB" id="A0A9W7Y1N3"/>
<dbReference type="SUPFAM" id="SSF103473">
    <property type="entry name" value="MFS general substrate transporter"/>
    <property type="match status" value="1"/>
</dbReference>
<gene>
    <name evidence="2" type="ORF">LPJ53_003625</name>
</gene>
<reference evidence="2" key="1">
    <citation type="submission" date="2022-07" db="EMBL/GenBank/DDBJ databases">
        <title>Phylogenomic reconstructions and comparative analyses of Kickxellomycotina fungi.</title>
        <authorList>
            <person name="Reynolds N.K."/>
            <person name="Stajich J.E."/>
            <person name="Barry K."/>
            <person name="Grigoriev I.V."/>
            <person name="Crous P."/>
            <person name="Smith M.E."/>
        </authorList>
    </citation>
    <scope>NUCLEOTIDE SEQUENCE</scope>
    <source>
        <strain evidence="2">NBRC 32514</strain>
    </source>
</reference>
<feature type="transmembrane region" description="Helical" evidence="1">
    <location>
        <begin position="30"/>
        <end position="52"/>
    </location>
</feature>
<keyword evidence="1" id="KW-0812">Transmembrane</keyword>